<evidence type="ECO:0000256" key="10">
    <source>
        <dbReference type="ARBA" id="ARBA00023128"/>
    </source>
</evidence>
<evidence type="ECO:0000256" key="9">
    <source>
        <dbReference type="ARBA" id="ARBA00023004"/>
    </source>
</evidence>
<evidence type="ECO:0000313" key="13">
    <source>
        <dbReference type="EMBL" id="KAF2192002.1"/>
    </source>
</evidence>
<feature type="transmembrane region" description="Helical" evidence="12">
    <location>
        <begin position="109"/>
        <end position="134"/>
    </location>
</feature>
<dbReference type="EMBL" id="ML994616">
    <property type="protein sequence ID" value="KAF2192002.1"/>
    <property type="molecule type" value="Genomic_DNA"/>
</dbReference>
<keyword evidence="7" id="KW-0809">Transit peptide</keyword>
<dbReference type="InterPro" id="IPR034804">
    <property type="entry name" value="SQR/QFR_C/D"/>
</dbReference>
<comment type="subcellular location">
    <subcellularLocation>
        <location evidence="1">Mitochondrion inner membrane</location>
        <topology evidence="1">Multi-pass membrane protein</topology>
    </subcellularLocation>
</comment>
<keyword evidence="8 12" id="KW-1133">Transmembrane helix</keyword>
<comment type="similarity">
    <text evidence="2">Belongs to the cytochrome b560 family.</text>
</comment>
<evidence type="ECO:0000256" key="6">
    <source>
        <dbReference type="ARBA" id="ARBA00022792"/>
    </source>
</evidence>
<protein>
    <submittedName>
        <fullName evidence="13">Succinate dehydrogenase cytochrome-like protein b560 subunit</fullName>
    </submittedName>
</protein>
<dbReference type="PANTHER" id="PTHR10978">
    <property type="entry name" value="SUCCINATE DEHYDROGENASE CYTOCHROME B560 SUBUNIT"/>
    <property type="match status" value="1"/>
</dbReference>
<dbReference type="GO" id="GO:0046872">
    <property type="term" value="F:metal ion binding"/>
    <property type="evidence" value="ECO:0007669"/>
    <property type="project" value="UniProtKB-KW"/>
</dbReference>
<evidence type="ECO:0000256" key="5">
    <source>
        <dbReference type="ARBA" id="ARBA00022723"/>
    </source>
</evidence>
<dbReference type="CDD" id="cd03499">
    <property type="entry name" value="SQR_TypeC_SdhC"/>
    <property type="match status" value="1"/>
</dbReference>
<evidence type="ECO:0000256" key="8">
    <source>
        <dbReference type="ARBA" id="ARBA00022989"/>
    </source>
</evidence>
<dbReference type="Gene3D" id="1.20.1300.10">
    <property type="entry name" value="Fumarate reductase/succinate dehydrogenase, transmembrane subunit"/>
    <property type="match status" value="1"/>
</dbReference>
<dbReference type="PANTHER" id="PTHR10978:SF5">
    <property type="entry name" value="SUCCINATE DEHYDROGENASE CYTOCHROME B560 SUBUNIT, MITOCHONDRIAL"/>
    <property type="match status" value="1"/>
</dbReference>
<dbReference type="Pfam" id="PF01127">
    <property type="entry name" value="Sdh_cyt"/>
    <property type="match status" value="1"/>
</dbReference>
<dbReference type="GO" id="GO:0005743">
    <property type="term" value="C:mitochondrial inner membrane"/>
    <property type="evidence" value="ECO:0007669"/>
    <property type="project" value="UniProtKB-SubCell"/>
</dbReference>
<evidence type="ECO:0000313" key="14">
    <source>
        <dbReference type="Proteomes" id="UP000800200"/>
    </source>
</evidence>
<dbReference type="AlphaFoldDB" id="A0A6A6EM14"/>
<dbReference type="GO" id="GO:0009055">
    <property type="term" value="F:electron transfer activity"/>
    <property type="evidence" value="ECO:0007669"/>
    <property type="project" value="InterPro"/>
</dbReference>
<dbReference type="FunFam" id="1.20.1300.10:FF:000008">
    <property type="entry name" value="Succinate dehydrogenase cytochrome b560 subunit"/>
    <property type="match status" value="1"/>
</dbReference>
<keyword evidence="14" id="KW-1185">Reference proteome</keyword>
<name>A0A6A6EM14_9PEZI</name>
<dbReference type="GO" id="GO:0006099">
    <property type="term" value="P:tricarboxylic acid cycle"/>
    <property type="evidence" value="ECO:0007669"/>
    <property type="project" value="InterPro"/>
</dbReference>
<proteinExistence type="inferred from homology"/>
<keyword evidence="3" id="KW-0349">Heme</keyword>
<keyword evidence="6" id="KW-0999">Mitochondrion inner membrane</keyword>
<keyword evidence="11 12" id="KW-0472">Membrane</keyword>
<evidence type="ECO:0000256" key="12">
    <source>
        <dbReference type="SAM" id="Phobius"/>
    </source>
</evidence>
<evidence type="ECO:0000256" key="2">
    <source>
        <dbReference type="ARBA" id="ARBA00007244"/>
    </source>
</evidence>
<evidence type="ECO:0000256" key="11">
    <source>
        <dbReference type="ARBA" id="ARBA00023136"/>
    </source>
</evidence>
<keyword evidence="9" id="KW-0408">Iron</keyword>
<organism evidence="13 14">
    <name type="scientific">Zopfia rhizophila CBS 207.26</name>
    <dbReference type="NCBI Taxonomy" id="1314779"/>
    <lineage>
        <taxon>Eukaryota</taxon>
        <taxon>Fungi</taxon>
        <taxon>Dikarya</taxon>
        <taxon>Ascomycota</taxon>
        <taxon>Pezizomycotina</taxon>
        <taxon>Dothideomycetes</taxon>
        <taxon>Dothideomycetes incertae sedis</taxon>
        <taxon>Zopfiaceae</taxon>
        <taxon>Zopfia</taxon>
    </lineage>
</organism>
<dbReference type="Proteomes" id="UP000800200">
    <property type="component" value="Unassembled WGS sequence"/>
</dbReference>
<evidence type="ECO:0000256" key="3">
    <source>
        <dbReference type="ARBA" id="ARBA00022617"/>
    </source>
</evidence>
<dbReference type="InterPro" id="IPR000701">
    <property type="entry name" value="SuccDH_FuR_B_TM-su"/>
</dbReference>
<feature type="transmembrane region" description="Helical" evidence="12">
    <location>
        <begin position="75"/>
        <end position="97"/>
    </location>
</feature>
<gene>
    <name evidence="13" type="ORF">K469DRAFT_735810</name>
</gene>
<reference evidence="13" key="1">
    <citation type="journal article" date="2020" name="Stud. Mycol.">
        <title>101 Dothideomycetes genomes: a test case for predicting lifestyles and emergence of pathogens.</title>
        <authorList>
            <person name="Haridas S."/>
            <person name="Albert R."/>
            <person name="Binder M."/>
            <person name="Bloem J."/>
            <person name="Labutti K."/>
            <person name="Salamov A."/>
            <person name="Andreopoulos B."/>
            <person name="Baker S."/>
            <person name="Barry K."/>
            <person name="Bills G."/>
            <person name="Bluhm B."/>
            <person name="Cannon C."/>
            <person name="Castanera R."/>
            <person name="Culley D."/>
            <person name="Daum C."/>
            <person name="Ezra D."/>
            <person name="Gonzalez J."/>
            <person name="Henrissat B."/>
            <person name="Kuo A."/>
            <person name="Liang C."/>
            <person name="Lipzen A."/>
            <person name="Lutzoni F."/>
            <person name="Magnuson J."/>
            <person name="Mondo S."/>
            <person name="Nolan M."/>
            <person name="Ohm R."/>
            <person name="Pangilinan J."/>
            <person name="Park H.-J."/>
            <person name="Ramirez L."/>
            <person name="Alfaro M."/>
            <person name="Sun H."/>
            <person name="Tritt A."/>
            <person name="Yoshinaga Y."/>
            <person name="Zwiers L.-H."/>
            <person name="Turgeon B."/>
            <person name="Goodwin S."/>
            <person name="Spatafora J."/>
            <person name="Crous P."/>
            <person name="Grigoriev I."/>
        </authorList>
    </citation>
    <scope>NUCLEOTIDE SEQUENCE</scope>
    <source>
        <strain evidence="13">CBS 207.26</strain>
    </source>
</reference>
<dbReference type="GO" id="GO:0006121">
    <property type="term" value="P:mitochondrial electron transport, succinate to ubiquinone"/>
    <property type="evidence" value="ECO:0007669"/>
    <property type="project" value="TreeGrafter"/>
</dbReference>
<dbReference type="PROSITE" id="PS01001">
    <property type="entry name" value="SDH_CYT_2"/>
    <property type="match status" value="1"/>
</dbReference>
<keyword evidence="10" id="KW-0496">Mitochondrion</keyword>
<feature type="transmembrane region" description="Helical" evidence="12">
    <location>
        <begin position="155"/>
        <end position="176"/>
    </location>
</feature>
<accession>A0A6A6EM14</accession>
<evidence type="ECO:0000256" key="1">
    <source>
        <dbReference type="ARBA" id="ARBA00004448"/>
    </source>
</evidence>
<keyword evidence="4 12" id="KW-0812">Transmembrane</keyword>
<dbReference type="NCBIfam" id="TIGR02970">
    <property type="entry name" value="succ_dehyd_cytB"/>
    <property type="match status" value="1"/>
</dbReference>
<evidence type="ECO:0000256" key="4">
    <source>
        <dbReference type="ARBA" id="ARBA00022692"/>
    </source>
</evidence>
<evidence type="ECO:0000256" key="7">
    <source>
        <dbReference type="ARBA" id="ARBA00022946"/>
    </source>
</evidence>
<sequence length="178" mass="19438">MASQRVFQLGLRRAAAPGFVTFQPAGRIVQRRLAATQNVTATESNEILAKQRLQRPVSPHLSIYRPQITWYASSLNRITGVLLSGGLYLFGFAYLAAPTLGWHLETPSLVAAVASWPVFAKVAAKATVAFPFFFHSLNGIRHLTWDLGLGFKNKTVMQTGWTVVGLSVVSALYFAMAG</sequence>
<dbReference type="OrthoDB" id="588261at2759"/>
<dbReference type="InterPro" id="IPR014314">
    <property type="entry name" value="Succ_DH_cytb556"/>
</dbReference>
<dbReference type="SUPFAM" id="SSF81343">
    <property type="entry name" value="Fumarate reductase respiratory complex transmembrane subunits"/>
    <property type="match status" value="1"/>
</dbReference>
<keyword evidence="5" id="KW-0479">Metal-binding</keyword>
<dbReference type="InterPro" id="IPR018495">
    <property type="entry name" value="Succ_DH_cyt_bsu_CS"/>
</dbReference>